<dbReference type="AlphaFoldDB" id="A0A817SWC5"/>
<dbReference type="Proteomes" id="UP000663838">
    <property type="component" value="Unassembled WGS sequence"/>
</dbReference>
<accession>A0A817SWC5</accession>
<gene>
    <name evidence="1" type="ORF">TIS948_LOCUS18442</name>
    <name evidence="4" type="ORF">TOA249_LOCUS16829</name>
    <name evidence="3" type="ORF">TSG867_LOCUS4873</name>
    <name evidence="2" type="ORF">UJA718_LOCUS5533</name>
</gene>
<dbReference type="Proteomes" id="UP000663825">
    <property type="component" value="Unassembled WGS sequence"/>
</dbReference>
<dbReference type="OrthoDB" id="10444243at2759"/>
<proteinExistence type="predicted"/>
<evidence type="ECO:0000313" key="3">
    <source>
        <dbReference type="EMBL" id="CAF4279260.1"/>
    </source>
</evidence>
<name>A0A817SWC5_9BILA</name>
<dbReference type="EMBL" id="CAJOBQ010000163">
    <property type="protein sequence ID" value="CAF4279260.1"/>
    <property type="molecule type" value="Genomic_DNA"/>
</dbReference>
<dbReference type="Proteomes" id="UP000663873">
    <property type="component" value="Unassembled WGS sequence"/>
</dbReference>
<evidence type="ECO:0000313" key="4">
    <source>
        <dbReference type="EMBL" id="CAF4697327.1"/>
    </source>
</evidence>
<evidence type="ECO:0000313" key="1">
    <source>
        <dbReference type="EMBL" id="CAF3302094.1"/>
    </source>
</evidence>
<sequence>MMDKFKCWNIIVYNRLTIKSACSIQHDLEAQFAIRTDNEELRTKFHQERIRPFQYGTSVISNTFKQLSRVVPF</sequence>
<evidence type="ECO:0000313" key="5">
    <source>
        <dbReference type="Proteomes" id="UP000663825"/>
    </source>
</evidence>
<dbReference type="EMBL" id="CAJNXB010003231">
    <property type="protein sequence ID" value="CAF3302094.1"/>
    <property type="molecule type" value="Genomic_DNA"/>
</dbReference>
<keyword evidence="6" id="KW-1185">Reference proteome</keyword>
<dbReference type="Gene3D" id="3.30.870.10">
    <property type="entry name" value="Endonuclease Chain A"/>
    <property type="match status" value="1"/>
</dbReference>
<evidence type="ECO:0000313" key="6">
    <source>
        <dbReference type="Proteomes" id="UP000663873"/>
    </source>
</evidence>
<comment type="caution">
    <text evidence="1">The sequence shown here is derived from an EMBL/GenBank/DDBJ whole genome shotgun (WGS) entry which is preliminary data.</text>
</comment>
<evidence type="ECO:0000313" key="2">
    <source>
        <dbReference type="EMBL" id="CAF4184584.1"/>
    </source>
</evidence>
<reference evidence="1" key="1">
    <citation type="submission" date="2021-02" db="EMBL/GenBank/DDBJ databases">
        <authorList>
            <person name="Nowell W R."/>
        </authorList>
    </citation>
    <scope>NUCLEOTIDE SEQUENCE</scope>
</reference>
<dbReference type="EMBL" id="CAJOBP010000486">
    <property type="protein sequence ID" value="CAF4184584.1"/>
    <property type="molecule type" value="Genomic_DNA"/>
</dbReference>
<organism evidence="1 5">
    <name type="scientific">Rotaria socialis</name>
    <dbReference type="NCBI Taxonomy" id="392032"/>
    <lineage>
        <taxon>Eukaryota</taxon>
        <taxon>Metazoa</taxon>
        <taxon>Spiralia</taxon>
        <taxon>Gnathifera</taxon>
        <taxon>Rotifera</taxon>
        <taxon>Eurotatoria</taxon>
        <taxon>Bdelloidea</taxon>
        <taxon>Philodinida</taxon>
        <taxon>Philodinidae</taxon>
        <taxon>Rotaria</taxon>
    </lineage>
</organism>
<dbReference type="EMBL" id="CAJOBS010001170">
    <property type="protein sequence ID" value="CAF4697327.1"/>
    <property type="molecule type" value="Genomic_DNA"/>
</dbReference>
<dbReference type="Proteomes" id="UP000663862">
    <property type="component" value="Unassembled WGS sequence"/>
</dbReference>
<protein>
    <submittedName>
        <fullName evidence="1">Uncharacterized protein</fullName>
    </submittedName>
</protein>